<keyword evidence="2" id="KW-1185">Reference proteome</keyword>
<organism evidence="1 2">
    <name type="scientific">Spirobacillus cienkowskii</name>
    <dbReference type="NCBI Taxonomy" id="495820"/>
    <lineage>
        <taxon>Bacteria</taxon>
        <taxon>Pseudomonadati</taxon>
        <taxon>Bdellovibrionota</taxon>
        <taxon>Oligoflexia</taxon>
        <taxon>Silvanigrellales</taxon>
        <taxon>Spirobacillus</taxon>
    </lineage>
</organism>
<sequence length="64" mass="7316">KSDNESCARDIPIFLSYKTRKHEMKNILGGIIWILVTSSQSAPLNMQSGWFPSLQSRNPYFLIS</sequence>
<evidence type="ECO:0000313" key="1">
    <source>
        <dbReference type="EMBL" id="RDB36759.1"/>
    </source>
</evidence>
<protein>
    <submittedName>
        <fullName evidence="1">Uncharacterized protein</fullName>
    </submittedName>
</protein>
<dbReference type="EMBL" id="QOVW01000029">
    <property type="protein sequence ID" value="RDB36759.1"/>
    <property type="molecule type" value="Genomic_DNA"/>
</dbReference>
<feature type="non-terminal residue" evidence="1">
    <location>
        <position position="1"/>
    </location>
</feature>
<reference evidence="1" key="1">
    <citation type="submission" date="2018-04" db="EMBL/GenBank/DDBJ databases">
        <title>Draft genome sequence of the Candidatus Spirobacillus cienkowskii, a pathogen of freshwater Daphnia species, reconstructed from hemolymph metagenomic reads.</title>
        <authorList>
            <person name="Bresciani L."/>
            <person name="Lemos L.N."/>
            <person name="Wale N."/>
            <person name="Lin J.Y."/>
            <person name="Fernandes G.R."/>
            <person name="Duffy M.A."/>
            <person name="Rodrigues J.M."/>
        </authorList>
    </citation>
    <scope>NUCLEOTIDE SEQUENCE [LARGE SCALE GENOMIC DNA]</scope>
    <source>
        <strain evidence="1">Binning01</strain>
    </source>
</reference>
<evidence type="ECO:0000313" key="2">
    <source>
        <dbReference type="Proteomes" id="UP000253934"/>
    </source>
</evidence>
<dbReference type="Proteomes" id="UP000253934">
    <property type="component" value="Unassembled WGS sequence"/>
</dbReference>
<gene>
    <name evidence="1" type="ORF">DCC88_03415</name>
</gene>
<dbReference type="AlphaFoldDB" id="A0A369KQ08"/>
<comment type="caution">
    <text evidence="1">The sequence shown here is derived from an EMBL/GenBank/DDBJ whole genome shotgun (WGS) entry which is preliminary data.</text>
</comment>
<proteinExistence type="predicted"/>
<accession>A0A369KQ08</accession>
<name>A0A369KQ08_9BACT</name>